<keyword evidence="1" id="KW-0285">Flavoprotein</keyword>
<reference evidence="4" key="1">
    <citation type="submission" date="2020-12" db="EMBL/GenBank/DDBJ databases">
        <title>M. sibirica DSM 26468T genome.</title>
        <authorList>
            <person name="Thieme N."/>
            <person name="Rettenmaier R."/>
            <person name="Zverlov V."/>
            <person name="Liebl W."/>
        </authorList>
    </citation>
    <scope>NUCLEOTIDE SEQUENCE</scope>
    <source>
        <strain evidence="4">DSM 26468</strain>
    </source>
</reference>
<evidence type="ECO:0000259" key="3">
    <source>
        <dbReference type="Pfam" id="PF03358"/>
    </source>
</evidence>
<organism evidence="4 5">
    <name type="scientific">Mobilitalea sibirica</name>
    <dbReference type="NCBI Taxonomy" id="1462919"/>
    <lineage>
        <taxon>Bacteria</taxon>
        <taxon>Bacillati</taxon>
        <taxon>Bacillota</taxon>
        <taxon>Clostridia</taxon>
        <taxon>Lachnospirales</taxon>
        <taxon>Lachnospiraceae</taxon>
        <taxon>Mobilitalea</taxon>
    </lineage>
</organism>
<dbReference type="InterPro" id="IPR051796">
    <property type="entry name" value="ISF_SsuE-like"/>
</dbReference>
<feature type="domain" description="NADPH-dependent FMN reductase-like" evidence="3">
    <location>
        <begin position="4"/>
        <end position="126"/>
    </location>
</feature>
<evidence type="ECO:0000313" key="4">
    <source>
        <dbReference type="EMBL" id="MBH1941809.1"/>
    </source>
</evidence>
<name>A0A8J7HEA5_9FIRM</name>
<proteinExistence type="predicted"/>
<dbReference type="Proteomes" id="UP000623269">
    <property type="component" value="Unassembled WGS sequence"/>
</dbReference>
<sequence length="182" mass="20004">MSKNILVLTGSPRRGGNSDKLADAFIAGACLSGHKTIKYSTAEKNIKGCIDCKTCFSKGVACSVPDDFNELAPLLEQSDMLVLATPLYWYSFPVQLKAAIDKLYSFIIGNRALKIKECVLLVCGGDKDEVQYEGIVKSYKLIADFLKWKDKGIIIAPEVYDKDDILKTDALMKAELLGKSIL</sequence>
<dbReference type="PANTHER" id="PTHR43278:SF4">
    <property type="entry name" value="NAD(P)H-DEPENDENT FMN-CONTAINING OXIDOREDUCTASE YWQN-RELATED"/>
    <property type="match status" value="1"/>
</dbReference>
<accession>A0A8J7HEA5</accession>
<dbReference type="RefSeq" id="WP_197662054.1">
    <property type="nucleotide sequence ID" value="NZ_JAEAGR010000014.1"/>
</dbReference>
<evidence type="ECO:0000256" key="1">
    <source>
        <dbReference type="ARBA" id="ARBA00022630"/>
    </source>
</evidence>
<dbReference type="SUPFAM" id="SSF52218">
    <property type="entry name" value="Flavoproteins"/>
    <property type="match status" value="1"/>
</dbReference>
<dbReference type="PANTHER" id="PTHR43278">
    <property type="entry name" value="NAD(P)H-DEPENDENT FMN-CONTAINING OXIDOREDUCTASE YWQN-RELATED"/>
    <property type="match status" value="1"/>
</dbReference>
<dbReference type="Gene3D" id="3.40.50.360">
    <property type="match status" value="1"/>
</dbReference>
<dbReference type="AlphaFoldDB" id="A0A8J7HEA5"/>
<dbReference type="InterPro" id="IPR029039">
    <property type="entry name" value="Flavoprotein-like_sf"/>
</dbReference>
<protein>
    <submittedName>
        <fullName evidence="4">Flavodoxin family protein</fullName>
    </submittedName>
</protein>
<dbReference type="Pfam" id="PF03358">
    <property type="entry name" value="FMN_red"/>
    <property type="match status" value="1"/>
</dbReference>
<evidence type="ECO:0000256" key="2">
    <source>
        <dbReference type="ARBA" id="ARBA00022643"/>
    </source>
</evidence>
<dbReference type="InterPro" id="IPR005025">
    <property type="entry name" value="FMN_Rdtase-like_dom"/>
</dbReference>
<dbReference type="EMBL" id="JAEAGR010000014">
    <property type="protein sequence ID" value="MBH1941809.1"/>
    <property type="molecule type" value="Genomic_DNA"/>
</dbReference>
<keyword evidence="5" id="KW-1185">Reference proteome</keyword>
<gene>
    <name evidence="4" type="ORF">I5677_12975</name>
</gene>
<evidence type="ECO:0000313" key="5">
    <source>
        <dbReference type="Proteomes" id="UP000623269"/>
    </source>
</evidence>
<comment type="caution">
    <text evidence="4">The sequence shown here is derived from an EMBL/GenBank/DDBJ whole genome shotgun (WGS) entry which is preliminary data.</text>
</comment>
<dbReference type="GO" id="GO:0016491">
    <property type="term" value="F:oxidoreductase activity"/>
    <property type="evidence" value="ECO:0007669"/>
    <property type="project" value="InterPro"/>
</dbReference>
<keyword evidence="2" id="KW-0288">FMN</keyword>